<proteinExistence type="predicted"/>
<feature type="signal peptide" evidence="1">
    <location>
        <begin position="1"/>
        <end position="20"/>
    </location>
</feature>
<organism evidence="2 3">
    <name type="scientific">Pristionchus mayeri</name>
    <dbReference type="NCBI Taxonomy" id="1317129"/>
    <lineage>
        <taxon>Eukaryota</taxon>
        <taxon>Metazoa</taxon>
        <taxon>Ecdysozoa</taxon>
        <taxon>Nematoda</taxon>
        <taxon>Chromadorea</taxon>
        <taxon>Rhabditida</taxon>
        <taxon>Rhabditina</taxon>
        <taxon>Diplogasteromorpha</taxon>
        <taxon>Diplogasteroidea</taxon>
        <taxon>Neodiplogasteridae</taxon>
        <taxon>Pristionchus</taxon>
    </lineage>
</organism>
<sequence>LSLTMRFVLLLSALFALSLACDIIVHLKSKTDKKFEGLITASNGKKSEKFSFSKKGERLTFQQKADECGLKPWNIATYENGKEVTNVTVTLDGIGRVSYEVGDDLKPKPKDRQGAICKGDANVCPPLA</sequence>
<gene>
    <name evidence="2" type="ORF">PMAYCL1PPCAC_31082</name>
</gene>
<evidence type="ECO:0000313" key="2">
    <source>
        <dbReference type="EMBL" id="GMR60887.1"/>
    </source>
</evidence>
<keyword evidence="3" id="KW-1185">Reference proteome</keyword>
<dbReference type="PANTHER" id="PTHR37427">
    <property type="entry name" value="PROTEIN CBG20963-RELATED"/>
    <property type="match status" value="1"/>
</dbReference>
<keyword evidence="1" id="KW-0732">Signal</keyword>
<dbReference type="PANTHER" id="PTHR37427:SF2">
    <property type="entry name" value="SECRETED PROTEIN"/>
    <property type="match status" value="1"/>
</dbReference>
<reference evidence="3" key="1">
    <citation type="submission" date="2022-10" db="EMBL/GenBank/DDBJ databases">
        <title>Genome assembly of Pristionchus species.</title>
        <authorList>
            <person name="Yoshida K."/>
            <person name="Sommer R.J."/>
        </authorList>
    </citation>
    <scope>NUCLEOTIDE SEQUENCE [LARGE SCALE GENOMIC DNA]</scope>
    <source>
        <strain evidence="3">RS5460</strain>
    </source>
</reference>
<dbReference type="AlphaFoldDB" id="A0AAN5DE67"/>
<protein>
    <submittedName>
        <fullName evidence="2">Uncharacterized protein</fullName>
    </submittedName>
</protein>
<evidence type="ECO:0000256" key="1">
    <source>
        <dbReference type="SAM" id="SignalP"/>
    </source>
</evidence>
<feature type="non-terminal residue" evidence="2">
    <location>
        <position position="1"/>
    </location>
</feature>
<dbReference type="Proteomes" id="UP001328107">
    <property type="component" value="Unassembled WGS sequence"/>
</dbReference>
<evidence type="ECO:0000313" key="3">
    <source>
        <dbReference type="Proteomes" id="UP001328107"/>
    </source>
</evidence>
<feature type="chain" id="PRO_5042902711" evidence="1">
    <location>
        <begin position="21"/>
        <end position="128"/>
    </location>
</feature>
<comment type="caution">
    <text evidence="2">The sequence shown here is derived from an EMBL/GenBank/DDBJ whole genome shotgun (WGS) entry which is preliminary data.</text>
</comment>
<dbReference type="EMBL" id="BTRK01000006">
    <property type="protein sequence ID" value="GMR60887.1"/>
    <property type="molecule type" value="Genomic_DNA"/>
</dbReference>
<accession>A0AAN5DE67</accession>
<name>A0AAN5DE67_9BILA</name>